<keyword evidence="1" id="KW-0812">Transmembrane</keyword>
<keyword evidence="1" id="KW-0472">Membrane</keyword>
<dbReference type="Proteomes" id="UP000307768">
    <property type="component" value="Unassembled WGS sequence"/>
</dbReference>
<dbReference type="AlphaFoldDB" id="A0A5Q6RZB3"/>
<keyword evidence="1" id="KW-1133">Transmembrane helix</keyword>
<organism evidence="2 3">
    <name type="scientific">Mumia zhuanghuii</name>
    <dbReference type="NCBI Taxonomy" id="2585211"/>
    <lineage>
        <taxon>Bacteria</taxon>
        <taxon>Bacillati</taxon>
        <taxon>Actinomycetota</taxon>
        <taxon>Actinomycetes</taxon>
        <taxon>Propionibacteriales</taxon>
        <taxon>Nocardioidaceae</taxon>
        <taxon>Mumia</taxon>
    </lineage>
</organism>
<dbReference type="OrthoDB" id="5194776at2"/>
<evidence type="ECO:0000256" key="1">
    <source>
        <dbReference type="SAM" id="Phobius"/>
    </source>
</evidence>
<evidence type="ECO:0000313" key="3">
    <source>
        <dbReference type="Proteomes" id="UP000307768"/>
    </source>
</evidence>
<name>A0A5Q6RZB3_9ACTN</name>
<protein>
    <submittedName>
        <fullName evidence="2">Uncharacterized protein</fullName>
    </submittedName>
</protein>
<proteinExistence type="predicted"/>
<feature type="transmembrane region" description="Helical" evidence="1">
    <location>
        <begin position="75"/>
        <end position="96"/>
    </location>
</feature>
<comment type="caution">
    <text evidence="2">The sequence shown here is derived from an EMBL/GenBank/DDBJ whole genome shotgun (WGS) entry which is preliminary data.</text>
</comment>
<gene>
    <name evidence="2" type="ORF">FE697_006600</name>
</gene>
<dbReference type="RefSeq" id="WP_149768806.1">
    <property type="nucleotide sequence ID" value="NZ_VDFQ02000002.1"/>
</dbReference>
<evidence type="ECO:0000313" key="2">
    <source>
        <dbReference type="EMBL" id="KAA1423287.1"/>
    </source>
</evidence>
<accession>A0A5Q6RZB3</accession>
<feature type="transmembrane region" description="Helical" evidence="1">
    <location>
        <begin position="46"/>
        <end position="69"/>
    </location>
</feature>
<sequence>MKVRDADGVRWSVRRRWLPWRVRSKNLLDYLPSGGGGGSYVPDDPILLTLWLVFVLPVVVAGAVLFLLLGLELAILLMLLPVVVLARALFVGWTIVVRRGGAVVGTERVKGWWASGARIRAIGEEIRTRPATTLVDTTGDPYQLGGDWQQQPGSPSA</sequence>
<reference evidence="2 3" key="1">
    <citation type="submission" date="2019-09" db="EMBL/GenBank/DDBJ databases">
        <title>Mumia zhuanghuii sp. nov. isolated from the intestinal contents of plateau pika (Ochotona curzoniae) in the Qinghai-Tibet plateau of China.</title>
        <authorList>
            <person name="Tian Z."/>
        </authorList>
    </citation>
    <scope>NUCLEOTIDE SEQUENCE [LARGE SCALE GENOMIC DNA]</scope>
    <source>
        <strain evidence="3">350</strain>
    </source>
</reference>
<dbReference type="EMBL" id="VDFQ02000002">
    <property type="protein sequence ID" value="KAA1423287.1"/>
    <property type="molecule type" value="Genomic_DNA"/>
</dbReference>